<evidence type="ECO:0000256" key="2">
    <source>
        <dbReference type="HAMAP-Rule" id="MF_02087"/>
    </source>
</evidence>
<sequence>MHDSIQKNISRNLNSIRDKIQQAACKAGRRPNDIRLVAVSKFHPVESIYAAFNDKQLIFGENRIQEAKKKFAPILSEQPDIKLHIIGPIQSNKLLDAVKIADTIETVDRLSILDPLEKAIQKTGRSPTLFIQINTGREPQKAGIFPEDADHFISLCKKRFGSSIQGVMGIPPVHEDPVPHFRKLANFSRKFGLNEISMGMSNDFETAIACGATYVRVGTGIFGTRPLNPKNNSFQ</sequence>
<reference evidence="6 7" key="1">
    <citation type="submission" date="2018-05" db="EMBL/GenBank/DDBJ databases">
        <title>Reference genomes for bee gut microbiota database.</title>
        <authorList>
            <person name="Ellegaard K.M."/>
        </authorList>
    </citation>
    <scope>NUCLEOTIDE SEQUENCE [LARGE SCALE GENOMIC DNA]</scope>
    <source>
        <strain evidence="6 7">ESL0284</strain>
    </source>
</reference>
<dbReference type="PANTHER" id="PTHR10146:SF14">
    <property type="entry name" value="PYRIDOXAL PHOSPHATE HOMEOSTASIS PROTEIN"/>
    <property type="match status" value="1"/>
</dbReference>
<organism evidence="6 7">
    <name type="scientific">Commensalibacter melissae</name>
    <dbReference type="NCBI Taxonomy" id="2070537"/>
    <lineage>
        <taxon>Bacteria</taxon>
        <taxon>Pseudomonadati</taxon>
        <taxon>Pseudomonadota</taxon>
        <taxon>Alphaproteobacteria</taxon>
        <taxon>Acetobacterales</taxon>
        <taxon>Acetobacteraceae</taxon>
    </lineage>
</organism>
<protein>
    <recommendedName>
        <fullName evidence="2">Pyridoxal phosphate homeostasis protein</fullName>
        <shortName evidence="2">PLP homeostasis protein</shortName>
    </recommendedName>
</protein>
<name>A0A318MZX5_9PROT</name>
<dbReference type="HAMAP" id="MF_02087">
    <property type="entry name" value="PLP_homeostasis"/>
    <property type="match status" value="1"/>
</dbReference>
<dbReference type="InterPro" id="IPR001608">
    <property type="entry name" value="Ala_racemase_N"/>
</dbReference>
<dbReference type="NCBIfam" id="TIGR00044">
    <property type="entry name" value="YggS family pyridoxal phosphate-dependent enzyme"/>
    <property type="match status" value="1"/>
</dbReference>
<accession>A0A318MZX5</accession>
<dbReference type="Proteomes" id="UP000247565">
    <property type="component" value="Unassembled WGS sequence"/>
</dbReference>
<keyword evidence="7" id="KW-1185">Reference proteome</keyword>
<evidence type="ECO:0000256" key="4">
    <source>
        <dbReference type="RuleBase" id="RU004514"/>
    </source>
</evidence>
<dbReference type="SUPFAM" id="SSF51419">
    <property type="entry name" value="PLP-binding barrel"/>
    <property type="match status" value="1"/>
</dbReference>
<dbReference type="OrthoDB" id="9804072at2"/>
<evidence type="ECO:0000259" key="5">
    <source>
        <dbReference type="Pfam" id="PF01168"/>
    </source>
</evidence>
<dbReference type="AlphaFoldDB" id="A0A318MZX5"/>
<dbReference type="GO" id="GO:0030170">
    <property type="term" value="F:pyridoxal phosphate binding"/>
    <property type="evidence" value="ECO:0007669"/>
    <property type="project" value="UniProtKB-UniRule"/>
</dbReference>
<dbReference type="PIRSF" id="PIRSF004848">
    <property type="entry name" value="YBL036c_PLPDEIII"/>
    <property type="match status" value="1"/>
</dbReference>
<dbReference type="CDD" id="cd00635">
    <property type="entry name" value="PLPDE_III_YBL036c_like"/>
    <property type="match status" value="1"/>
</dbReference>
<comment type="caution">
    <text evidence="6">The sequence shown here is derived from an EMBL/GenBank/DDBJ whole genome shotgun (WGS) entry which is preliminary data.</text>
</comment>
<evidence type="ECO:0000256" key="3">
    <source>
        <dbReference type="PIRSR" id="PIRSR004848-1"/>
    </source>
</evidence>
<dbReference type="RefSeq" id="WP_110439411.1">
    <property type="nucleotide sequence ID" value="NZ_CP046393.1"/>
</dbReference>
<dbReference type="InterPro" id="IPR029066">
    <property type="entry name" value="PLP-binding_barrel"/>
</dbReference>
<evidence type="ECO:0000313" key="7">
    <source>
        <dbReference type="Proteomes" id="UP000247565"/>
    </source>
</evidence>
<dbReference type="PANTHER" id="PTHR10146">
    <property type="entry name" value="PROLINE SYNTHETASE CO-TRANSCRIBED BACTERIAL HOMOLOG PROTEIN"/>
    <property type="match status" value="1"/>
</dbReference>
<comment type="similarity">
    <text evidence="2 4">Belongs to the pyridoxal phosphate-binding protein YggS/PROSC family.</text>
</comment>
<feature type="domain" description="Alanine racemase N-terminal" evidence="5">
    <location>
        <begin position="12"/>
        <end position="226"/>
    </location>
</feature>
<proteinExistence type="inferred from homology"/>
<feature type="modified residue" description="N6-(pyridoxal phosphate)lysine" evidence="2 3">
    <location>
        <position position="41"/>
    </location>
</feature>
<dbReference type="Pfam" id="PF01168">
    <property type="entry name" value="Ala_racemase_N"/>
    <property type="match status" value="1"/>
</dbReference>
<comment type="function">
    <text evidence="2">Pyridoxal 5'-phosphate (PLP)-binding protein, which is involved in PLP homeostasis.</text>
</comment>
<keyword evidence="1 2" id="KW-0663">Pyridoxal phosphate</keyword>
<dbReference type="Gene3D" id="3.20.20.10">
    <property type="entry name" value="Alanine racemase"/>
    <property type="match status" value="1"/>
</dbReference>
<evidence type="ECO:0000313" key="6">
    <source>
        <dbReference type="EMBL" id="PXY99791.1"/>
    </source>
</evidence>
<evidence type="ECO:0000256" key="1">
    <source>
        <dbReference type="ARBA" id="ARBA00022898"/>
    </source>
</evidence>
<dbReference type="InterPro" id="IPR011078">
    <property type="entry name" value="PyrdxlP_homeostasis"/>
</dbReference>
<dbReference type="FunFam" id="3.20.20.10:FF:000018">
    <property type="entry name" value="Pyridoxal phosphate homeostasis protein"/>
    <property type="match status" value="1"/>
</dbReference>
<dbReference type="EMBL" id="QGLT01000004">
    <property type="protein sequence ID" value="PXY99791.1"/>
    <property type="molecule type" value="Genomic_DNA"/>
</dbReference>
<gene>
    <name evidence="6" type="ORF">DK869_07575</name>
</gene>
<comment type="cofactor">
    <cofactor evidence="3">
        <name>pyridoxal 5'-phosphate</name>
        <dbReference type="ChEBI" id="CHEBI:597326"/>
    </cofactor>
</comment>